<feature type="region of interest" description="Disordered" evidence="1">
    <location>
        <begin position="263"/>
        <end position="282"/>
    </location>
</feature>
<dbReference type="AlphaFoldDB" id="A0A6A6M0B2"/>
<feature type="compositionally biased region" description="Low complexity" evidence="1">
    <location>
        <begin position="228"/>
        <end position="242"/>
    </location>
</feature>
<proteinExistence type="predicted"/>
<gene>
    <name evidence="2" type="ORF">GH714_015894</name>
</gene>
<accession>A0A6A6M0B2</accession>
<dbReference type="EMBL" id="JAAGAX010000008">
    <property type="protein sequence ID" value="KAF2306227.1"/>
    <property type="molecule type" value="Genomic_DNA"/>
</dbReference>
<sequence length="282" mass="31466">MGFSSLGVKKSSKQQQNSKIVKDMVLLTQATQSIKHQDKLKAESYINKPYDDLPHELRKHTNARAMVQQKTTVNSQQLSVIVRATKDDELVKLNYEIPHSCPLSPRVEINIEQQEMAPDAINTQDAELSSDAINTIKSSNEILVETSKIFNQDTEEVAARKGRHPSPNRRFSFSLGQMTRSFSFKESSAVPRLTSTHVSVKSGPVLSKASAGLDDSNREKASCHRSKSSPLRRLLDPLLKSKGLTPNPSAQTDQLFRGSLNSYSFKPINTESHQKKSVRHQA</sequence>
<evidence type="ECO:0000256" key="1">
    <source>
        <dbReference type="SAM" id="MobiDB-lite"/>
    </source>
</evidence>
<evidence type="ECO:0000313" key="3">
    <source>
        <dbReference type="Proteomes" id="UP000467840"/>
    </source>
</evidence>
<evidence type="ECO:0000313" key="2">
    <source>
        <dbReference type="EMBL" id="KAF2306227.1"/>
    </source>
</evidence>
<organism evidence="2 3">
    <name type="scientific">Hevea brasiliensis</name>
    <name type="common">Para rubber tree</name>
    <name type="synonym">Siphonia brasiliensis</name>
    <dbReference type="NCBI Taxonomy" id="3981"/>
    <lineage>
        <taxon>Eukaryota</taxon>
        <taxon>Viridiplantae</taxon>
        <taxon>Streptophyta</taxon>
        <taxon>Embryophyta</taxon>
        <taxon>Tracheophyta</taxon>
        <taxon>Spermatophyta</taxon>
        <taxon>Magnoliopsida</taxon>
        <taxon>eudicotyledons</taxon>
        <taxon>Gunneridae</taxon>
        <taxon>Pentapetalae</taxon>
        <taxon>rosids</taxon>
        <taxon>fabids</taxon>
        <taxon>Malpighiales</taxon>
        <taxon>Euphorbiaceae</taxon>
        <taxon>Crotonoideae</taxon>
        <taxon>Micrandreae</taxon>
        <taxon>Hevea</taxon>
    </lineage>
</organism>
<feature type="compositionally biased region" description="Polar residues" evidence="1">
    <location>
        <begin position="244"/>
        <end position="256"/>
    </location>
</feature>
<dbReference type="PANTHER" id="PTHR31390:SF12">
    <property type="entry name" value="PUTATIVE (DUF3527)-RELATED"/>
    <property type="match status" value="1"/>
</dbReference>
<comment type="caution">
    <text evidence="2">The sequence shown here is derived from an EMBL/GenBank/DDBJ whole genome shotgun (WGS) entry which is preliminary data.</text>
</comment>
<reference evidence="2 3" key="1">
    <citation type="journal article" date="2020" name="Mol. Plant">
        <title>The Chromosome-Based Rubber Tree Genome Provides New Insights into Spurge Genome Evolution and Rubber Biosynthesis.</title>
        <authorList>
            <person name="Liu J."/>
            <person name="Shi C."/>
            <person name="Shi C.C."/>
            <person name="Li W."/>
            <person name="Zhang Q.J."/>
            <person name="Zhang Y."/>
            <person name="Li K."/>
            <person name="Lu H.F."/>
            <person name="Shi C."/>
            <person name="Zhu S.T."/>
            <person name="Xiao Z.Y."/>
            <person name="Nan H."/>
            <person name="Yue Y."/>
            <person name="Zhu X.G."/>
            <person name="Wu Y."/>
            <person name="Hong X.N."/>
            <person name="Fan G.Y."/>
            <person name="Tong Y."/>
            <person name="Zhang D."/>
            <person name="Mao C.L."/>
            <person name="Liu Y.L."/>
            <person name="Hao S.J."/>
            <person name="Liu W.Q."/>
            <person name="Lv M.Q."/>
            <person name="Zhang H.B."/>
            <person name="Liu Y."/>
            <person name="Hu-Tang G.R."/>
            <person name="Wang J.P."/>
            <person name="Wang J.H."/>
            <person name="Sun Y.H."/>
            <person name="Ni S.B."/>
            <person name="Chen W.B."/>
            <person name="Zhang X.C."/>
            <person name="Jiao Y.N."/>
            <person name="Eichler E.E."/>
            <person name="Li G.H."/>
            <person name="Liu X."/>
            <person name="Gao L.Z."/>
        </authorList>
    </citation>
    <scope>NUCLEOTIDE SEQUENCE [LARGE SCALE GENOMIC DNA]</scope>
    <source>
        <strain evidence="3">cv. GT1</strain>
        <tissue evidence="2">Leaf</tissue>
    </source>
</reference>
<protein>
    <submittedName>
        <fullName evidence="2">Uncharacterized protein</fullName>
    </submittedName>
</protein>
<dbReference type="PANTHER" id="PTHR31390">
    <property type="entry name" value="EXPRESSED PROTEIN"/>
    <property type="match status" value="1"/>
</dbReference>
<keyword evidence="3" id="KW-1185">Reference proteome</keyword>
<name>A0A6A6M0B2_HEVBR</name>
<feature type="region of interest" description="Disordered" evidence="1">
    <location>
        <begin position="207"/>
        <end position="256"/>
    </location>
</feature>
<dbReference type="Proteomes" id="UP000467840">
    <property type="component" value="Chromosome 9"/>
</dbReference>